<comment type="caution">
    <text evidence="13">Lacks conserved residue(s) required for the propagation of feature annotation.</text>
</comment>
<evidence type="ECO:0000256" key="10">
    <source>
        <dbReference type="ARBA" id="ARBA00023304"/>
    </source>
</evidence>
<comment type="pathway">
    <text evidence="4">Amino-acid biosynthesis; L-isoleucine biosynthesis; L-isoleucine from 2-oxobutanoate: step 2/4.</text>
</comment>
<dbReference type="InterPro" id="IPR036291">
    <property type="entry name" value="NAD(P)-bd_dom_sf"/>
</dbReference>
<dbReference type="RefSeq" id="WP_045809092.1">
    <property type="nucleotide sequence ID" value="NZ_LANX01000001.1"/>
</dbReference>
<comment type="similarity">
    <text evidence="5 13">Belongs to the ketol-acid reductoisomerase family.</text>
</comment>
<dbReference type="PROSITE" id="PS51850">
    <property type="entry name" value="KARI_N"/>
    <property type="match status" value="1"/>
</dbReference>
<comment type="function">
    <text evidence="2">Involved in the biosynthesis of branched-chain amino acids (BCAA). Catalyzes an alkyl-migration followed by a ketol-acid reduction of (S)-2-acetolactate (S2AL) to yield (R)-2,3-dihydroxy-isovalerate. In the isomerase reaction, S2AL is rearranged via a Mg-dependent methyl migration to produce 3-hydroxy-3-methyl-2-ketobutyrate (HMKB). In the reductase reaction, this 2-ketoacid undergoes a metal-dependent reduction by NADPH to yield (R)-2,3-dihydroxy-isovalerate.</text>
</comment>
<organism evidence="16 17">
    <name type="scientific">Candidatus Neoehrlichia procyonis str. RAC413</name>
    <dbReference type="NCBI Taxonomy" id="1359163"/>
    <lineage>
        <taxon>Bacteria</taxon>
        <taxon>Pseudomonadati</taxon>
        <taxon>Pseudomonadota</taxon>
        <taxon>Alphaproteobacteria</taxon>
        <taxon>Rickettsiales</taxon>
        <taxon>Anaplasmataceae</taxon>
        <taxon>Candidatus Neoehrlichia</taxon>
    </lineage>
</organism>
<keyword evidence="10 13" id="KW-0100">Branched-chain amino acid biosynthesis</keyword>
<keyword evidence="9 13" id="KW-0560">Oxidoreductase</keyword>
<dbReference type="GO" id="GO:0046872">
    <property type="term" value="F:metal ion binding"/>
    <property type="evidence" value="ECO:0007669"/>
    <property type="project" value="UniProtKB-KW"/>
</dbReference>
<dbReference type="PATRIC" id="fig|1359163.3.peg.725"/>
<dbReference type="PANTHER" id="PTHR21371:SF1">
    <property type="entry name" value="KETOL-ACID REDUCTOISOMERASE, MITOCHONDRIAL"/>
    <property type="match status" value="1"/>
</dbReference>
<dbReference type="InterPro" id="IPR013116">
    <property type="entry name" value="KARI_N"/>
</dbReference>
<dbReference type="Pfam" id="PF07991">
    <property type="entry name" value="KARI_N"/>
    <property type="match status" value="1"/>
</dbReference>
<dbReference type="InterPro" id="IPR014359">
    <property type="entry name" value="KARI_prok"/>
</dbReference>
<dbReference type="PROSITE" id="PS51851">
    <property type="entry name" value="KARI_C"/>
    <property type="match status" value="1"/>
</dbReference>
<dbReference type="UniPathway" id="UPA00049">
    <property type="reaction ID" value="UER00060"/>
</dbReference>
<dbReference type="GO" id="GO:0004455">
    <property type="term" value="F:ketol-acid reductoisomerase activity"/>
    <property type="evidence" value="ECO:0007669"/>
    <property type="project" value="UniProtKB-UniRule"/>
</dbReference>
<dbReference type="PIRSF" id="PIRSF000116">
    <property type="entry name" value="IlvC_gammaproteo"/>
    <property type="match status" value="1"/>
</dbReference>
<keyword evidence="8" id="KW-0460">Magnesium</keyword>
<evidence type="ECO:0000313" key="16">
    <source>
        <dbReference type="EMBL" id="KJV69363.1"/>
    </source>
</evidence>
<dbReference type="GO" id="GO:0009097">
    <property type="term" value="P:isoleucine biosynthetic process"/>
    <property type="evidence" value="ECO:0007669"/>
    <property type="project" value="UniProtKB-UniRule"/>
</dbReference>
<dbReference type="GO" id="GO:0016853">
    <property type="term" value="F:isomerase activity"/>
    <property type="evidence" value="ECO:0007669"/>
    <property type="project" value="UniProtKB-KW"/>
</dbReference>
<evidence type="ECO:0000256" key="3">
    <source>
        <dbReference type="ARBA" id="ARBA00004864"/>
    </source>
</evidence>
<dbReference type="PANTHER" id="PTHR21371">
    <property type="entry name" value="KETOL-ACID REDUCTOISOMERASE, MITOCHONDRIAL"/>
    <property type="match status" value="1"/>
</dbReference>
<name>A0A0F3NMS1_9RICK</name>
<keyword evidence="17" id="KW-1185">Reference proteome</keyword>
<dbReference type="InterPro" id="IPR013023">
    <property type="entry name" value="KARI"/>
</dbReference>
<dbReference type="NCBIfam" id="TIGR00465">
    <property type="entry name" value="ilvC"/>
    <property type="match status" value="1"/>
</dbReference>
<evidence type="ECO:0000259" key="14">
    <source>
        <dbReference type="PROSITE" id="PS51850"/>
    </source>
</evidence>
<evidence type="ECO:0000256" key="12">
    <source>
        <dbReference type="NCBIfam" id="TIGR00465"/>
    </source>
</evidence>
<dbReference type="EMBL" id="LANX01000001">
    <property type="protein sequence ID" value="KJV69363.1"/>
    <property type="molecule type" value="Genomic_DNA"/>
</dbReference>
<dbReference type="GO" id="GO:0005829">
    <property type="term" value="C:cytosol"/>
    <property type="evidence" value="ECO:0007669"/>
    <property type="project" value="TreeGrafter"/>
</dbReference>
<dbReference type="Pfam" id="PF01450">
    <property type="entry name" value="KARI_C"/>
    <property type="match status" value="1"/>
</dbReference>
<evidence type="ECO:0000256" key="7">
    <source>
        <dbReference type="ARBA" id="ARBA00022723"/>
    </source>
</evidence>
<keyword evidence="6 13" id="KW-0028">Amino-acid biosynthesis</keyword>
<keyword evidence="16" id="KW-0413">Isomerase</keyword>
<evidence type="ECO:0000256" key="4">
    <source>
        <dbReference type="ARBA" id="ARBA00004885"/>
    </source>
</evidence>
<comment type="pathway">
    <text evidence="3">Amino-acid biosynthesis; L-valine biosynthesis; L-valine from pyruvate: step 2/4.</text>
</comment>
<sequence length="328" mass="36694">MNIYSYKDSSFLEHHRIAIVGYGSQGRAHALNLRDSSVSKIEVILYDGSNSIEVAKKDGFAVSTSSAIISDSDIIVLLVPDELHCEIYENNLKPFLKLGQTLIVAHGFSIYYKQIELLPYINVCMVSPKAIGPAVRSQYLNSKGVVCFVDIIQDYTKTTELIMNSYAASVTLGNVIIRTTLKEEVEANLFSEQVVLCGGMPSLVKVAFEVLVDAGLSPEIAYFGCLHEVKLIADLMYEEGIYGVFNKISNTAEYGANLVGDKIINQSTKKIMKKVLMQIQDKSFVDKFMQERNVHFCNLHKSREKIKQDLIEQIGNNLRKLMKDKGML</sequence>
<gene>
    <name evidence="16" type="primary">ilvC</name>
    <name evidence="16" type="ORF">NLO413_0753</name>
</gene>
<reference evidence="16 17" key="1">
    <citation type="submission" date="2015-02" db="EMBL/GenBank/DDBJ databases">
        <title>Genome Sequencing of Rickettsiales.</title>
        <authorList>
            <person name="Daugherty S.C."/>
            <person name="Su Q."/>
            <person name="Abolude K."/>
            <person name="Beier-Sexton M."/>
            <person name="Carlyon J.A."/>
            <person name="Carter R."/>
            <person name="Day N.P."/>
            <person name="Dumler S.J."/>
            <person name="Dyachenko V."/>
            <person name="Godinez A."/>
            <person name="Kurtti T.J."/>
            <person name="Lichay M."/>
            <person name="Mullins K.E."/>
            <person name="Ott S."/>
            <person name="Pappas-Brown V."/>
            <person name="Paris D.H."/>
            <person name="Patel P."/>
            <person name="Richards A.L."/>
            <person name="Sadzewicz L."/>
            <person name="Sears K."/>
            <person name="Seidman D."/>
            <person name="Sengamalay N."/>
            <person name="Stenos J."/>
            <person name="Tallon L.J."/>
            <person name="Vincent G."/>
            <person name="Fraser C.M."/>
            <person name="Munderloh U."/>
            <person name="Dunning-Hotopp J.C."/>
        </authorList>
    </citation>
    <scope>NUCLEOTIDE SEQUENCE [LARGE SCALE GENOMIC DNA]</scope>
    <source>
        <strain evidence="16 17">RAC413</strain>
    </source>
</reference>
<accession>A0A0F3NMS1</accession>
<feature type="domain" description="KARI C-terminal knotted" evidence="15">
    <location>
        <begin position="180"/>
        <end position="325"/>
    </location>
</feature>
<dbReference type="InterPro" id="IPR000506">
    <property type="entry name" value="KARI_C"/>
</dbReference>
<evidence type="ECO:0000256" key="1">
    <source>
        <dbReference type="ARBA" id="ARBA00001946"/>
    </source>
</evidence>
<dbReference type="AlphaFoldDB" id="A0A0F3NMS1"/>
<evidence type="ECO:0000256" key="9">
    <source>
        <dbReference type="ARBA" id="ARBA00023002"/>
    </source>
</evidence>
<proteinExistence type="inferred from homology"/>
<feature type="domain" description="KARI N-terminal Rossmann" evidence="14">
    <location>
        <begin position="1"/>
        <end position="180"/>
    </location>
</feature>
<dbReference type="OrthoDB" id="9804088at2"/>
<comment type="cofactor">
    <cofactor evidence="1">
        <name>Mg(2+)</name>
        <dbReference type="ChEBI" id="CHEBI:18420"/>
    </cofactor>
</comment>
<evidence type="ECO:0000256" key="2">
    <source>
        <dbReference type="ARBA" id="ARBA00002172"/>
    </source>
</evidence>
<dbReference type="InterPro" id="IPR008927">
    <property type="entry name" value="6-PGluconate_DH-like_C_sf"/>
</dbReference>
<comment type="catalytic activity">
    <reaction evidence="11">
        <text>(2R)-2,3-dihydroxy-3-methylbutanoate + NADP(+) = (2S)-2-acetolactate + NADPH + H(+)</text>
        <dbReference type="Rhea" id="RHEA:22068"/>
        <dbReference type="ChEBI" id="CHEBI:15378"/>
        <dbReference type="ChEBI" id="CHEBI:49072"/>
        <dbReference type="ChEBI" id="CHEBI:57783"/>
        <dbReference type="ChEBI" id="CHEBI:58349"/>
        <dbReference type="ChEBI" id="CHEBI:58476"/>
        <dbReference type="EC" id="1.1.1.86"/>
    </reaction>
</comment>
<evidence type="ECO:0000256" key="13">
    <source>
        <dbReference type="PROSITE-ProRule" id="PRU01198"/>
    </source>
</evidence>
<dbReference type="Gene3D" id="6.10.240.10">
    <property type="match status" value="1"/>
</dbReference>
<dbReference type="GO" id="GO:0050661">
    <property type="term" value="F:NADP binding"/>
    <property type="evidence" value="ECO:0007669"/>
    <property type="project" value="InterPro"/>
</dbReference>
<comment type="caution">
    <text evidence="16">The sequence shown here is derived from an EMBL/GenBank/DDBJ whole genome shotgun (WGS) entry which is preliminary data.</text>
</comment>
<keyword evidence="7" id="KW-0479">Metal-binding</keyword>
<protein>
    <recommendedName>
        <fullName evidence="12">Ketol-acid reductoisomerase</fullName>
        <ecNumber evidence="12">1.1.1.86</ecNumber>
    </recommendedName>
</protein>
<dbReference type="UniPathway" id="UPA00047">
    <property type="reaction ID" value="UER00056"/>
</dbReference>
<dbReference type="Gene3D" id="3.40.50.720">
    <property type="entry name" value="NAD(P)-binding Rossmann-like Domain"/>
    <property type="match status" value="1"/>
</dbReference>
<dbReference type="EC" id="1.1.1.86" evidence="12"/>
<evidence type="ECO:0000313" key="17">
    <source>
        <dbReference type="Proteomes" id="UP000033562"/>
    </source>
</evidence>
<dbReference type="SUPFAM" id="SSF51735">
    <property type="entry name" value="NAD(P)-binding Rossmann-fold domains"/>
    <property type="match status" value="1"/>
</dbReference>
<evidence type="ECO:0000256" key="5">
    <source>
        <dbReference type="ARBA" id="ARBA00010318"/>
    </source>
</evidence>
<evidence type="ECO:0000256" key="8">
    <source>
        <dbReference type="ARBA" id="ARBA00022842"/>
    </source>
</evidence>
<dbReference type="GO" id="GO:0009099">
    <property type="term" value="P:L-valine biosynthetic process"/>
    <property type="evidence" value="ECO:0007669"/>
    <property type="project" value="UniProtKB-UniRule"/>
</dbReference>
<dbReference type="Proteomes" id="UP000033562">
    <property type="component" value="Unassembled WGS sequence"/>
</dbReference>
<dbReference type="SUPFAM" id="SSF48179">
    <property type="entry name" value="6-phosphogluconate dehydrogenase C-terminal domain-like"/>
    <property type="match status" value="1"/>
</dbReference>
<dbReference type="STRING" id="1359163.NLO413_0753"/>
<evidence type="ECO:0000259" key="15">
    <source>
        <dbReference type="PROSITE" id="PS51851"/>
    </source>
</evidence>
<evidence type="ECO:0000256" key="6">
    <source>
        <dbReference type="ARBA" id="ARBA00022605"/>
    </source>
</evidence>
<evidence type="ECO:0000256" key="11">
    <source>
        <dbReference type="ARBA" id="ARBA00049021"/>
    </source>
</evidence>
<dbReference type="NCBIfam" id="NF004017">
    <property type="entry name" value="PRK05479.1"/>
    <property type="match status" value="1"/>
</dbReference>